<gene>
    <name evidence="1" type="ORF">CTLFYP3_00706</name>
</gene>
<organism evidence="1">
    <name type="scientific">Clostridium tertium</name>
    <dbReference type="NCBI Taxonomy" id="1559"/>
    <lineage>
        <taxon>Bacteria</taxon>
        <taxon>Bacillati</taxon>
        <taxon>Bacillota</taxon>
        <taxon>Clostridia</taxon>
        <taxon>Eubacteriales</taxon>
        <taxon>Clostridiaceae</taxon>
        <taxon>Clostridium</taxon>
    </lineage>
</organism>
<name>A0A6N2ZMC1_9CLOT</name>
<protein>
    <submittedName>
        <fullName evidence="1">Uncharacterized protein</fullName>
    </submittedName>
</protein>
<accession>A0A6N2ZMC1</accession>
<sequence>MKGEIIKASKYVLSHKAYILLTGYVKTKKIPNLKEPTTFYDKMQYLKINKTFKEYKCYVDKYLVRDFIEREIGEEYLVPLIGKYYSWDEVDFDILPEKFVLKANHSCGQNIICKDKSSIDKKKIKRKIKSWLHEDFYYRFREIQYKNIKPIILCEKYLEDKSGNLMDYKFICSKGEAKYIQVDVDRYCGHKQKYYDTKWNELDWSYGFSKCTDIIEKPSKLDEMLEITMKLSKRFDFVRVDLYFVDDRIYFGELSFTPSAGLLIFKPKEVNQIIGDYIEID</sequence>
<dbReference type="AlphaFoldDB" id="A0A6N2ZMC1"/>
<dbReference type="RefSeq" id="WP_156625078.1">
    <property type="nucleotide sequence ID" value="NZ_CACRTO010000006.1"/>
</dbReference>
<proteinExistence type="predicted"/>
<evidence type="ECO:0000313" key="1">
    <source>
        <dbReference type="EMBL" id="VYT79813.1"/>
    </source>
</evidence>
<dbReference type="Pfam" id="PF14305">
    <property type="entry name" value="ATPgrasp_TupA"/>
    <property type="match status" value="1"/>
</dbReference>
<dbReference type="EMBL" id="CACRTO010000006">
    <property type="protein sequence ID" value="VYT79813.1"/>
    <property type="molecule type" value="Genomic_DNA"/>
</dbReference>
<dbReference type="InterPro" id="IPR029465">
    <property type="entry name" value="ATPgrasp_TupA"/>
</dbReference>
<reference evidence="1" key="1">
    <citation type="submission" date="2019-11" db="EMBL/GenBank/DDBJ databases">
        <authorList>
            <person name="Feng L."/>
        </authorList>
    </citation>
    <scope>NUCLEOTIDE SEQUENCE</scope>
    <source>
        <strain evidence="1">CTertiumLFYP3</strain>
    </source>
</reference>